<protein>
    <recommendedName>
        <fullName evidence="1">Transcription and mRNA export factor SUS1</fullName>
    </recommendedName>
</protein>
<keyword evidence="1" id="KW-0963">Cytoplasm</keyword>
<keyword evidence="1" id="KW-0010">Activator</keyword>
<evidence type="ECO:0000313" key="2">
    <source>
        <dbReference type="EMBL" id="KIO28910.1"/>
    </source>
</evidence>
<keyword evidence="1" id="KW-0804">Transcription</keyword>
<dbReference type="GO" id="GO:0006325">
    <property type="term" value="P:chromatin organization"/>
    <property type="evidence" value="ECO:0007669"/>
    <property type="project" value="UniProtKB-KW"/>
</dbReference>
<keyword evidence="1" id="KW-0156">Chromatin regulator</keyword>
<comment type="function">
    <text evidence="1">Involved in mRNA export coupled transcription activation by association with both the TREX-2 and the SAGA complexes. At the promoters, SAGA is required for recruitment of the basal transcription machinery. It influences RNA polymerase II transcriptional activity through different activities such as TBP interaction and promoter selectivity, interaction with transcription activators, and chromatin modification through histone acetylation and deubiquitination. Within the SAGA complex, participates to a subcomplex required for deubiquitination of H2B and for the maintenance of steady-state H3 methylation levels. The TREX-2 complex functions in docking export-competent ribonucleoprotein particles (mRNPs) to the nuclear entrance of the nuclear pore complex (nuclear basket). TREX-2 participates in mRNA export and accurate chromatin positioning in the nucleus by tethering genes to the nuclear periphery. May also be involved in cytoplasmic mRNA decay by interaction with components of P-bodies.</text>
</comment>
<organism evidence="2 3">
    <name type="scientific">Tulasnella calospora MUT 4182</name>
    <dbReference type="NCBI Taxonomy" id="1051891"/>
    <lineage>
        <taxon>Eukaryota</taxon>
        <taxon>Fungi</taxon>
        <taxon>Dikarya</taxon>
        <taxon>Basidiomycota</taxon>
        <taxon>Agaricomycotina</taxon>
        <taxon>Agaricomycetes</taxon>
        <taxon>Cantharellales</taxon>
        <taxon>Tulasnellaceae</taxon>
        <taxon>Tulasnella</taxon>
    </lineage>
</organism>
<dbReference type="Gene3D" id="1.10.246.140">
    <property type="match status" value="1"/>
</dbReference>
<keyword evidence="3" id="KW-1185">Reference proteome</keyword>
<comment type="subunit">
    <text evidence="1">Component of the nuclear pore complex (NPC)-associated TREX-2 complex (transcription and export complex 2), composed of at least SUS1, SAC3, THP1, SEM1, and CDC31. TREX-2 contains 2 SUS1 chains. The TREX-2 complex interacts with the nucleoporin NUP1. Component of the 1.8 MDa SAGA transcription coactivator-HAT complex. SAGA is built of 5 distinct domains with specialized functions. Within the SAGA complex, SUS1, SGF11, SGF73 and UBP8 form an additional subcomplex of SAGA called the DUB module (deubiquitination module). Interacts directly with THP1, SAC3, SGF11, and with the RNA polymerase II.</text>
</comment>
<dbReference type="AlphaFoldDB" id="A0A0C3QDB1"/>
<dbReference type="HOGENOM" id="CLU_134052_2_0_1"/>
<dbReference type="GO" id="GO:0003713">
    <property type="term" value="F:transcription coactivator activity"/>
    <property type="evidence" value="ECO:0007669"/>
    <property type="project" value="UniProtKB-UniRule"/>
</dbReference>
<dbReference type="PANTHER" id="PTHR12514">
    <property type="entry name" value="ENHANCER OF YELLOW 2 TRANSCRIPTION FACTOR"/>
    <property type="match status" value="1"/>
</dbReference>
<evidence type="ECO:0000256" key="1">
    <source>
        <dbReference type="HAMAP-Rule" id="MF_03046"/>
    </source>
</evidence>
<dbReference type="GO" id="GO:0000932">
    <property type="term" value="C:P-body"/>
    <property type="evidence" value="ECO:0007669"/>
    <property type="project" value="UniProtKB-SubCell"/>
</dbReference>
<reference evidence="2 3" key="1">
    <citation type="submission" date="2014-04" db="EMBL/GenBank/DDBJ databases">
        <authorList>
            <consortium name="DOE Joint Genome Institute"/>
            <person name="Kuo A."/>
            <person name="Girlanda M."/>
            <person name="Perotto S."/>
            <person name="Kohler A."/>
            <person name="Nagy L.G."/>
            <person name="Floudas D."/>
            <person name="Copeland A."/>
            <person name="Barry K.W."/>
            <person name="Cichocki N."/>
            <person name="Veneault-Fourrey C."/>
            <person name="LaButti K."/>
            <person name="Lindquist E.A."/>
            <person name="Lipzen A."/>
            <person name="Lundell T."/>
            <person name="Morin E."/>
            <person name="Murat C."/>
            <person name="Sun H."/>
            <person name="Tunlid A."/>
            <person name="Henrissat B."/>
            <person name="Grigoriev I.V."/>
            <person name="Hibbett D.S."/>
            <person name="Martin F."/>
            <person name="Nordberg H.P."/>
            <person name="Cantor M.N."/>
            <person name="Hua S.X."/>
        </authorList>
    </citation>
    <scope>NUCLEOTIDE SEQUENCE [LARGE SCALE GENOMIC DNA]</scope>
    <source>
        <strain evidence="2 3">MUT 4182</strain>
    </source>
</reference>
<keyword evidence="1" id="KW-0805">Transcription regulation</keyword>
<dbReference type="Proteomes" id="UP000054248">
    <property type="component" value="Unassembled WGS sequence"/>
</dbReference>
<evidence type="ECO:0000313" key="3">
    <source>
        <dbReference type="Proteomes" id="UP000054248"/>
    </source>
</evidence>
<comment type="similarity">
    <text evidence="1">Belongs to the ENY2 family.</text>
</comment>
<dbReference type="GO" id="GO:0005643">
    <property type="term" value="C:nuclear pore"/>
    <property type="evidence" value="ECO:0007669"/>
    <property type="project" value="UniProtKB-UniRule"/>
</dbReference>
<keyword evidence="1" id="KW-0653">Protein transport</keyword>
<dbReference type="STRING" id="1051891.A0A0C3QDB1"/>
<dbReference type="InterPro" id="IPR018783">
    <property type="entry name" value="TF_ENY2"/>
</dbReference>
<dbReference type="GO" id="GO:0005654">
    <property type="term" value="C:nucleoplasm"/>
    <property type="evidence" value="ECO:0007669"/>
    <property type="project" value="UniProtKB-SubCell"/>
</dbReference>
<dbReference type="GO" id="GO:0006406">
    <property type="term" value="P:mRNA export from nucleus"/>
    <property type="evidence" value="ECO:0007669"/>
    <property type="project" value="UniProtKB-UniRule"/>
</dbReference>
<keyword evidence="1" id="KW-0811">Translocation</keyword>
<dbReference type="EMBL" id="KN822989">
    <property type="protein sequence ID" value="KIO28910.1"/>
    <property type="molecule type" value="Genomic_DNA"/>
</dbReference>
<proteinExistence type="inferred from homology"/>
<reference evidence="3" key="2">
    <citation type="submission" date="2015-01" db="EMBL/GenBank/DDBJ databases">
        <title>Evolutionary Origins and Diversification of the Mycorrhizal Mutualists.</title>
        <authorList>
            <consortium name="DOE Joint Genome Institute"/>
            <consortium name="Mycorrhizal Genomics Consortium"/>
            <person name="Kohler A."/>
            <person name="Kuo A."/>
            <person name="Nagy L.G."/>
            <person name="Floudas D."/>
            <person name="Copeland A."/>
            <person name="Barry K.W."/>
            <person name="Cichocki N."/>
            <person name="Veneault-Fourrey C."/>
            <person name="LaButti K."/>
            <person name="Lindquist E.A."/>
            <person name="Lipzen A."/>
            <person name="Lundell T."/>
            <person name="Morin E."/>
            <person name="Murat C."/>
            <person name="Riley R."/>
            <person name="Ohm R."/>
            <person name="Sun H."/>
            <person name="Tunlid A."/>
            <person name="Henrissat B."/>
            <person name="Grigoriev I.V."/>
            <person name="Hibbett D.S."/>
            <person name="Martin F."/>
        </authorList>
    </citation>
    <scope>NUCLEOTIDE SEQUENCE [LARGE SCALE GENOMIC DNA]</scope>
    <source>
        <strain evidence="3">MUT 4182</strain>
    </source>
</reference>
<accession>A0A0C3QDB1</accession>
<dbReference type="GO" id="GO:0006368">
    <property type="term" value="P:transcription elongation by RNA polymerase II"/>
    <property type="evidence" value="ECO:0007669"/>
    <property type="project" value="UniProtKB-UniRule"/>
</dbReference>
<keyword evidence="1" id="KW-0813">Transport</keyword>
<name>A0A0C3QDB1_9AGAM</name>
<keyword evidence="1" id="KW-0509">mRNA transport</keyword>
<keyword evidence="1" id="KW-0539">Nucleus</keyword>
<dbReference type="GO" id="GO:0000124">
    <property type="term" value="C:SAGA complex"/>
    <property type="evidence" value="ECO:0007669"/>
    <property type="project" value="UniProtKB-UniRule"/>
</dbReference>
<comment type="subcellular location">
    <subcellularLocation>
        <location evidence="1">Nucleus</location>
        <location evidence="1">Nucleoplasm</location>
    </subcellularLocation>
    <subcellularLocation>
        <location evidence="1">Cytoplasm</location>
        <location evidence="1">P-body</location>
    </subcellularLocation>
</comment>
<gene>
    <name evidence="1" type="primary">SUS1</name>
    <name evidence="2" type="ORF">M407DRAFT_242834</name>
</gene>
<dbReference type="GO" id="GO:0070390">
    <property type="term" value="C:transcription export complex 2"/>
    <property type="evidence" value="ECO:0007669"/>
    <property type="project" value="UniProtKB-UniRule"/>
</dbReference>
<dbReference type="OrthoDB" id="6221744at2759"/>
<dbReference type="GO" id="GO:0015031">
    <property type="term" value="P:protein transport"/>
    <property type="evidence" value="ECO:0007669"/>
    <property type="project" value="UniProtKB-KW"/>
</dbReference>
<dbReference type="InterPro" id="IPR038212">
    <property type="entry name" value="TF_EnY2_sf"/>
</dbReference>
<dbReference type="GO" id="GO:0071819">
    <property type="term" value="C:DUBm complex"/>
    <property type="evidence" value="ECO:0007669"/>
    <property type="project" value="UniProtKB-UniRule"/>
</dbReference>
<dbReference type="Pfam" id="PF10163">
    <property type="entry name" value="EnY2"/>
    <property type="match status" value="1"/>
</dbReference>
<sequence length="111" mass="12508">MPSKAQHKAKGVSEISPADLKELQDNIVKRLIQTGEWDKISAVLKDRLSESGWTDDTYNNAKETARQQQQLHFKSLMTELVPNAEATVPAEIKEEILGLIRKFIEENTSST</sequence>
<dbReference type="HAMAP" id="MF_03046">
    <property type="entry name" value="ENY2_Sus1"/>
    <property type="match status" value="1"/>
</dbReference>